<accession>A0A2I1P8T4</accession>
<dbReference type="SUPFAM" id="SSF53271">
    <property type="entry name" value="PRTase-like"/>
    <property type="match status" value="1"/>
</dbReference>
<proteinExistence type="inferred from homology"/>
<organism evidence="3 4">
    <name type="scientific">Kytococcus schroeteri</name>
    <dbReference type="NCBI Taxonomy" id="138300"/>
    <lineage>
        <taxon>Bacteria</taxon>
        <taxon>Bacillati</taxon>
        <taxon>Actinomycetota</taxon>
        <taxon>Actinomycetes</taxon>
        <taxon>Micrococcales</taxon>
        <taxon>Kytococcaceae</taxon>
        <taxon>Kytococcus</taxon>
    </lineage>
</organism>
<dbReference type="EMBL" id="PKIZ01000021">
    <property type="protein sequence ID" value="PKZ41002.1"/>
    <property type="molecule type" value="Genomic_DNA"/>
</dbReference>
<name>A0A2I1P8T4_9MICO</name>
<keyword evidence="3" id="KW-0808">Transferase</keyword>
<dbReference type="AlphaFoldDB" id="A0A2I1P8T4"/>
<evidence type="ECO:0000313" key="3">
    <source>
        <dbReference type="EMBL" id="PKZ41002.1"/>
    </source>
</evidence>
<dbReference type="Proteomes" id="UP000234206">
    <property type="component" value="Unassembled WGS sequence"/>
</dbReference>
<protein>
    <submittedName>
        <fullName evidence="3">Phosphoribosyltransferase</fullName>
    </submittedName>
</protein>
<gene>
    <name evidence="3" type="ORF">CYJ76_10045</name>
</gene>
<feature type="domain" description="Phosphoribosyltransferase" evidence="2">
    <location>
        <begin position="187"/>
        <end position="232"/>
    </location>
</feature>
<dbReference type="PANTHER" id="PTHR47505">
    <property type="entry name" value="DNA UTILIZATION PROTEIN YHGH"/>
    <property type="match status" value="1"/>
</dbReference>
<comment type="caution">
    <text evidence="3">The sequence shown here is derived from an EMBL/GenBank/DDBJ whole genome shotgun (WGS) entry which is preliminary data.</text>
</comment>
<dbReference type="Pfam" id="PF00156">
    <property type="entry name" value="Pribosyltran"/>
    <property type="match status" value="1"/>
</dbReference>
<keyword evidence="3" id="KW-0328">Glycosyltransferase</keyword>
<dbReference type="CDD" id="cd06223">
    <property type="entry name" value="PRTases_typeI"/>
    <property type="match status" value="1"/>
</dbReference>
<dbReference type="InterPro" id="IPR000836">
    <property type="entry name" value="PRTase_dom"/>
</dbReference>
<dbReference type="Gene3D" id="3.40.50.2020">
    <property type="match status" value="1"/>
</dbReference>
<dbReference type="PANTHER" id="PTHR47505:SF1">
    <property type="entry name" value="DNA UTILIZATION PROTEIN YHGH"/>
    <property type="match status" value="1"/>
</dbReference>
<keyword evidence="4" id="KW-1185">Reference proteome</keyword>
<evidence type="ECO:0000313" key="4">
    <source>
        <dbReference type="Proteomes" id="UP000234206"/>
    </source>
</evidence>
<dbReference type="InterPro" id="IPR029057">
    <property type="entry name" value="PRTase-like"/>
</dbReference>
<dbReference type="GO" id="GO:0016757">
    <property type="term" value="F:glycosyltransferase activity"/>
    <property type="evidence" value="ECO:0007669"/>
    <property type="project" value="UniProtKB-KW"/>
</dbReference>
<sequence>MRSDGVVHPAWQELGDLVVPRACGGCGAPGHRWCPGCTDELAAAVHPGCVVGHLGGVPVWAGGDYRGALRALVRGYKDGGRRDLRPVLAQVAVDPLRAALAAVTAEGGGPAGERPVLVVPAPSRARTRRARGDDPVSDLARAAVARLGDEGVQVRLVLRTRGVARDQSGLSRTERRRNLAGRVGVRDGVTLPRGAAVLLLDDVVTTGATLAACRDALRQTGVHRIGAVCCARVP</sequence>
<evidence type="ECO:0000256" key="1">
    <source>
        <dbReference type="ARBA" id="ARBA00008007"/>
    </source>
</evidence>
<reference evidence="3 4" key="1">
    <citation type="submission" date="2017-12" db="EMBL/GenBank/DDBJ databases">
        <title>Phylogenetic diversity of female urinary microbiome.</title>
        <authorList>
            <person name="Thomas-White K."/>
            <person name="Wolfe A.J."/>
        </authorList>
    </citation>
    <scope>NUCLEOTIDE SEQUENCE [LARGE SCALE GENOMIC DNA]</scope>
    <source>
        <strain evidence="3 4">UMB1298</strain>
    </source>
</reference>
<evidence type="ECO:0000259" key="2">
    <source>
        <dbReference type="Pfam" id="PF00156"/>
    </source>
</evidence>
<comment type="similarity">
    <text evidence="1">Belongs to the ComF/GntX family.</text>
</comment>
<dbReference type="OrthoDB" id="5244859at2"/>
<dbReference type="InterPro" id="IPR051910">
    <property type="entry name" value="ComF/GntX_DNA_util-trans"/>
</dbReference>